<proteinExistence type="predicted"/>
<sequence length="74" mass="8292">MVDERVPFVACFQSKWRAAIVVSTYSDRTLRITITIGRFGSPSTLVSSPPLGIHTDSYLPFEVDMDHPELPLLI</sequence>
<reference evidence="1" key="2">
    <citation type="submission" date="2021-08" db="EMBL/GenBank/DDBJ databases">
        <authorList>
            <person name="Gostincar C."/>
            <person name="Sun X."/>
            <person name="Song Z."/>
            <person name="Gunde-Cimerman N."/>
        </authorList>
    </citation>
    <scope>NUCLEOTIDE SEQUENCE</scope>
    <source>
        <strain evidence="1">EXF-8016</strain>
    </source>
</reference>
<gene>
    <name evidence="1" type="ORF">KCV03_g185</name>
</gene>
<dbReference type="Proteomes" id="UP000767238">
    <property type="component" value="Unassembled WGS sequence"/>
</dbReference>
<evidence type="ECO:0000313" key="2">
    <source>
        <dbReference type="Proteomes" id="UP000767238"/>
    </source>
</evidence>
<dbReference type="EMBL" id="JAHFYH010000001">
    <property type="protein sequence ID" value="KAH0238061.1"/>
    <property type="molecule type" value="Genomic_DNA"/>
</dbReference>
<organism evidence="1 2">
    <name type="scientific">Aureobasidium melanogenum</name>
    <name type="common">Aureobasidium pullulans var. melanogenum</name>
    <dbReference type="NCBI Taxonomy" id="46634"/>
    <lineage>
        <taxon>Eukaryota</taxon>
        <taxon>Fungi</taxon>
        <taxon>Dikarya</taxon>
        <taxon>Ascomycota</taxon>
        <taxon>Pezizomycotina</taxon>
        <taxon>Dothideomycetes</taxon>
        <taxon>Dothideomycetidae</taxon>
        <taxon>Dothideales</taxon>
        <taxon>Saccotheciaceae</taxon>
        <taxon>Aureobasidium</taxon>
    </lineage>
</organism>
<protein>
    <submittedName>
        <fullName evidence="1">Uncharacterized protein</fullName>
    </submittedName>
</protein>
<accession>A0A9P8GRA6</accession>
<reference evidence="1" key="1">
    <citation type="journal article" date="2021" name="J Fungi (Basel)">
        <title>Virulence traits and population genomics of the black yeast Aureobasidium melanogenum.</title>
        <authorList>
            <person name="Cernosa A."/>
            <person name="Sun X."/>
            <person name="Gostincar C."/>
            <person name="Fang C."/>
            <person name="Gunde-Cimerman N."/>
            <person name="Song Z."/>
        </authorList>
    </citation>
    <scope>NUCLEOTIDE SEQUENCE</scope>
    <source>
        <strain evidence="1">EXF-8016</strain>
    </source>
</reference>
<comment type="caution">
    <text evidence="1">The sequence shown here is derived from an EMBL/GenBank/DDBJ whole genome shotgun (WGS) entry which is preliminary data.</text>
</comment>
<dbReference type="AlphaFoldDB" id="A0A9P8GRA6"/>
<name>A0A9P8GRA6_AURME</name>
<evidence type="ECO:0000313" key="1">
    <source>
        <dbReference type="EMBL" id="KAH0238061.1"/>
    </source>
</evidence>
<feature type="non-terminal residue" evidence="1">
    <location>
        <position position="74"/>
    </location>
</feature>